<accession>A0ABM9S6E2</accession>
<proteinExistence type="predicted"/>
<evidence type="ECO:0000259" key="2">
    <source>
        <dbReference type="Pfam" id="PF03212"/>
    </source>
</evidence>
<organism evidence="3 4">
    <name type="scientific">Yersinia enterocolitica</name>
    <dbReference type="NCBI Taxonomy" id="630"/>
    <lineage>
        <taxon>Bacteria</taxon>
        <taxon>Pseudomonadati</taxon>
        <taxon>Pseudomonadota</taxon>
        <taxon>Gammaproteobacteria</taxon>
        <taxon>Enterobacterales</taxon>
        <taxon>Yersiniaceae</taxon>
        <taxon>Yersinia</taxon>
    </lineage>
</organism>
<name>A0ABM9S6E2_YEREN</name>
<comment type="caution">
    <text evidence="3">The sequence shown here is derived from an EMBL/GenBank/DDBJ whole genome shotgun (WGS) entry which is preliminary data.</text>
</comment>
<dbReference type="InterPro" id="IPR006315">
    <property type="entry name" value="OM_autotransptr_brl_dom"/>
</dbReference>
<feature type="domain" description="Pertactin central region" evidence="2">
    <location>
        <begin position="211"/>
        <end position="331"/>
    </location>
</feature>
<dbReference type="InterPro" id="IPR004899">
    <property type="entry name" value="Pertactin_central"/>
</dbReference>
<keyword evidence="4" id="KW-1185">Reference proteome</keyword>
<sequence length="394" mass="40820">MDKTLLAGAISLSLVAFPVQVLAFTPVVEGVTVNNEVVDTGRQIVRNGGVINNGRVYGSTNNGVMTRAEISVTNGSSAGTANNTTVDDGGWLQVTDAFATGTVVNQGGLLEVKTAGIVTDSQINNGGHMNLGLNSQSKGYLNIAAGAELFITNNDTDTSDVTTHNPALPANVSIQNLNVAGVVDIGPSWKGATVVPISPPETLGPVLVTRINNVTMQGGNINLAPYSAGGQFNRLEIENLSGQGKFMMTTQLASNAGDFITVSQQATGQFGITVQDSGKEPQSANPLALVHVNRGDAQFRLLNAGGVVDLGVYQYGLYGQESNDSTDWYLATKAADLPGTTVTVPAPVLSSAAQGVLNMAAAPRHILNTELSTLRQRQGELKADADGTVGVWAS</sequence>
<evidence type="ECO:0000256" key="1">
    <source>
        <dbReference type="SAM" id="SignalP"/>
    </source>
</evidence>
<dbReference type="InterPro" id="IPR012332">
    <property type="entry name" value="Autotransporter_pectin_lyase_C"/>
</dbReference>
<dbReference type="Gene3D" id="2.160.20.20">
    <property type="match status" value="1"/>
</dbReference>
<dbReference type="Proteomes" id="UP000041601">
    <property type="component" value="Unassembled WGS sequence"/>
</dbReference>
<dbReference type="EMBL" id="CPXJ01000046">
    <property type="protein sequence ID" value="CNE27332.1"/>
    <property type="molecule type" value="Genomic_DNA"/>
</dbReference>
<dbReference type="NCBIfam" id="TIGR04415">
    <property type="entry name" value="O_hepto_targRPT"/>
    <property type="match status" value="1"/>
</dbReference>
<evidence type="ECO:0000313" key="4">
    <source>
        <dbReference type="Proteomes" id="UP000041601"/>
    </source>
</evidence>
<feature type="chain" id="PRO_5047394528" evidence="1">
    <location>
        <begin position="24"/>
        <end position="394"/>
    </location>
</feature>
<reference evidence="3 4" key="1">
    <citation type="submission" date="2015-03" db="EMBL/GenBank/DDBJ databases">
        <authorList>
            <consortium name="Pathogen Informatics"/>
            <person name="Murphy D."/>
        </authorList>
    </citation>
    <scope>NUCLEOTIDE SEQUENCE [LARGE SCALE GENOMIC DNA]</scope>
    <source>
        <strain evidence="3 4">IP05342</strain>
    </source>
</reference>
<dbReference type="NCBIfam" id="TIGR01414">
    <property type="entry name" value="autotrans_barl"/>
    <property type="match status" value="1"/>
</dbReference>
<dbReference type="InterPro" id="IPR030930">
    <property type="entry name" value="AIDA"/>
</dbReference>
<keyword evidence="1" id="KW-0732">Signal</keyword>
<feature type="signal peptide" evidence="1">
    <location>
        <begin position="1"/>
        <end position="23"/>
    </location>
</feature>
<evidence type="ECO:0000313" key="3">
    <source>
        <dbReference type="EMBL" id="CNE27332.1"/>
    </source>
</evidence>
<dbReference type="InterPro" id="IPR011050">
    <property type="entry name" value="Pectin_lyase_fold/virulence"/>
</dbReference>
<gene>
    <name evidence="3" type="primary">tibA_1</name>
    <name evidence="3" type="ORF">ERS137959_03403</name>
</gene>
<dbReference type="SUPFAM" id="SSF51126">
    <property type="entry name" value="Pectin lyase-like"/>
    <property type="match status" value="1"/>
</dbReference>
<dbReference type="CDD" id="cd01343">
    <property type="entry name" value="PL1_Passenger_AT"/>
    <property type="match status" value="1"/>
</dbReference>
<protein>
    <submittedName>
        <fullName evidence="3">Autotransporter protein</fullName>
    </submittedName>
</protein>
<dbReference type="Pfam" id="PF03212">
    <property type="entry name" value="Pertactin"/>
    <property type="match status" value="1"/>
</dbReference>